<sequence>MAKLRIESMGKNSKMVNSCSSAMLVIGDDDLIELILVLSMKALLPLCSLSLILQISDQCEEIEQIMNDYSWKGVKFAKQKTEFHGRR</sequence>
<accession>A0AAV0D5B6</accession>
<evidence type="ECO:0000313" key="2">
    <source>
        <dbReference type="Proteomes" id="UP001152523"/>
    </source>
</evidence>
<dbReference type="Proteomes" id="UP001152523">
    <property type="component" value="Unassembled WGS sequence"/>
</dbReference>
<dbReference type="AlphaFoldDB" id="A0AAV0D5B6"/>
<reference evidence="1" key="1">
    <citation type="submission" date="2022-07" db="EMBL/GenBank/DDBJ databases">
        <authorList>
            <person name="Macas J."/>
            <person name="Novak P."/>
            <person name="Neumann P."/>
        </authorList>
    </citation>
    <scope>NUCLEOTIDE SEQUENCE</scope>
</reference>
<dbReference type="EMBL" id="CAMAPF010000064">
    <property type="protein sequence ID" value="CAH9090565.1"/>
    <property type="molecule type" value="Genomic_DNA"/>
</dbReference>
<protein>
    <submittedName>
        <fullName evidence="1">Uncharacterized protein</fullName>
    </submittedName>
</protein>
<gene>
    <name evidence="1" type="ORF">CEPIT_LOCUS11351</name>
</gene>
<comment type="caution">
    <text evidence="1">The sequence shown here is derived from an EMBL/GenBank/DDBJ whole genome shotgun (WGS) entry which is preliminary data.</text>
</comment>
<proteinExistence type="predicted"/>
<organism evidence="1 2">
    <name type="scientific">Cuscuta epithymum</name>
    <dbReference type="NCBI Taxonomy" id="186058"/>
    <lineage>
        <taxon>Eukaryota</taxon>
        <taxon>Viridiplantae</taxon>
        <taxon>Streptophyta</taxon>
        <taxon>Embryophyta</taxon>
        <taxon>Tracheophyta</taxon>
        <taxon>Spermatophyta</taxon>
        <taxon>Magnoliopsida</taxon>
        <taxon>eudicotyledons</taxon>
        <taxon>Gunneridae</taxon>
        <taxon>Pentapetalae</taxon>
        <taxon>asterids</taxon>
        <taxon>lamiids</taxon>
        <taxon>Solanales</taxon>
        <taxon>Convolvulaceae</taxon>
        <taxon>Cuscuteae</taxon>
        <taxon>Cuscuta</taxon>
        <taxon>Cuscuta subgen. Cuscuta</taxon>
    </lineage>
</organism>
<name>A0AAV0D5B6_9ASTE</name>
<evidence type="ECO:0000313" key="1">
    <source>
        <dbReference type="EMBL" id="CAH9090565.1"/>
    </source>
</evidence>
<keyword evidence="2" id="KW-1185">Reference proteome</keyword>